<feature type="transmembrane region" description="Helical" evidence="6">
    <location>
        <begin position="100"/>
        <end position="119"/>
    </location>
</feature>
<feature type="transmembrane region" description="Helical" evidence="6">
    <location>
        <begin position="255"/>
        <end position="272"/>
    </location>
</feature>
<dbReference type="SUPFAM" id="SSF103481">
    <property type="entry name" value="Multidrug resistance efflux transporter EmrE"/>
    <property type="match status" value="2"/>
</dbReference>
<name>A0A1E5NBN5_9SPIR</name>
<dbReference type="AlphaFoldDB" id="A0A1E5NBN5"/>
<dbReference type="EMBL" id="MDCO01000012">
    <property type="protein sequence ID" value="OEJ13574.1"/>
    <property type="molecule type" value="Genomic_DNA"/>
</dbReference>
<feature type="transmembrane region" description="Helical" evidence="6">
    <location>
        <begin position="155"/>
        <end position="178"/>
    </location>
</feature>
<feature type="transmembrane region" description="Helical" evidence="6">
    <location>
        <begin position="74"/>
        <end position="94"/>
    </location>
</feature>
<dbReference type="InterPro" id="IPR037185">
    <property type="entry name" value="EmrE-like"/>
</dbReference>
<dbReference type="InterPro" id="IPR050638">
    <property type="entry name" value="AA-Vitamin_Transporters"/>
</dbReference>
<feature type="transmembrane region" description="Helical" evidence="6">
    <location>
        <begin position="12"/>
        <end position="37"/>
    </location>
</feature>
<reference evidence="8 9" key="1">
    <citation type="submission" date="2016-08" db="EMBL/GenBank/DDBJ databases">
        <title>Characterization and recognition of Brachyspira hampsonii sp. nov., a novel intestinal spirochete that is pathogenic to pigs.</title>
        <authorList>
            <person name="Mirajkar N."/>
            <person name="La T."/>
            <person name="Phillips N."/>
            <person name="Hampson D."/>
            <person name="Gebhart C."/>
        </authorList>
    </citation>
    <scope>NUCLEOTIDE SEQUENCE [LARGE SCALE GENOMIC DNA]</scope>
    <source>
        <strain evidence="8 9">P280/1</strain>
    </source>
</reference>
<comment type="caution">
    <text evidence="8">The sequence shown here is derived from an EMBL/GenBank/DDBJ whole genome shotgun (WGS) entry which is preliminary data.</text>
</comment>
<dbReference type="Pfam" id="PF00892">
    <property type="entry name" value="EamA"/>
    <property type="match status" value="2"/>
</dbReference>
<keyword evidence="3 6" id="KW-0812">Transmembrane</keyword>
<feature type="domain" description="EamA" evidence="7">
    <location>
        <begin position="159"/>
        <end position="294"/>
    </location>
</feature>
<dbReference type="PANTHER" id="PTHR32322:SF18">
    <property type="entry name" value="S-ADENOSYLMETHIONINE_S-ADENOSYLHOMOCYSTEINE TRANSPORTER"/>
    <property type="match status" value="1"/>
</dbReference>
<gene>
    <name evidence="8" type="ORF">BFL38_02155</name>
</gene>
<evidence type="ECO:0000313" key="9">
    <source>
        <dbReference type="Proteomes" id="UP000095247"/>
    </source>
</evidence>
<keyword evidence="2" id="KW-1003">Cell membrane</keyword>
<feature type="transmembrane region" description="Helical" evidence="6">
    <location>
        <begin position="190"/>
        <end position="211"/>
    </location>
</feature>
<evidence type="ECO:0000256" key="1">
    <source>
        <dbReference type="ARBA" id="ARBA00004651"/>
    </source>
</evidence>
<keyword evidence="4 6" id="KW-1133">Transmembrane helix</keyword>
<evidence type="ECO:0000259" key="7">
    <source>
        <dbReference type="Pfam" id="PF00892"/>
    </source>
</evidence>
<feature type="transmembrane region" description="Helical" evidence="6">
    <location>
        <begin position="131"/>
        <end position="149"/>
    </location>
</feature>
<evidence type="ECO:0000256" key="2">
    <source>
        <dbReference type="ARBA" id="ARBA00022475"/>
    </source>
</evidence>
<dbReference type="RefSeq" id="WP_069726889.1">
    <property type="nucleotide sequence ID" value="NZ_MDCO01000012.1"/>
</dbReference>
<protein>
    <recommendedName>
        <fullName evidence="7">EamA domain-containing protein</fullName>
    </recommendedName>
</protein>
<feature type="transmembrane region" description="Helical" evidence="6">
    <location>
        <begin position="223"/>
        <end position="243"/>
    </location>
</feature>
<comment type="subcellular location">
    <subcellularLocation>
        <location evidence="1">Cell membrane</location>
        <topology evidence="1">Multi-pass membrane protein</topology>
    </subcellularLocation>
</comment>
<evidence type="ECO:0000256" key="4">
    <source>
        <dbReference type="ARBA" id="ARBA00022989"/>
    </source>
</evidence>
<evidence type="ECO:0000256" key="3">
    <source>
        <dbReference type="ARBA" id="ARBA00022692"/>
    </source>
</evidence>
<feature type="transmembrane region" description="Helical" evidence="6">
    <location>
        <begin position="43"/>
        <end position="62"/>
    </location>
</feature>
<dbReference type="GO" id="GO:0005886">
    <property type="term" value="C:plasma membrane"/>
    <property type="evidence" value="ECO:0007669"/>
    <property type="project" value="UniProtKB-SubCell"/>
</dbReference>
<feature type="transmembrane region" description="Helical" evidence="6">
    <location>
        <begin position="278"/>
        <end position="296"/>
    </location>
</feature>
<keyword evidence="5 6" id="KW-0472">Membrane</keyword>
<dbReference type="InterPro" id="IPR000620">
    <property type="entry name" value="EamA_dom"/>
</dbReference>
<organism evidence="8 9">
    <name type="scientific">Brachyspira hampsonii</name>
    <dbReference type="NCBI Taxonomy" id="1287055"/>
    <lineage>
        <taxon>Bacteria</taxon>
        <taxon>Pseudomonadati</taxon>
        <taxon>Spirochaetota</taxon>
        <taxon>Spirochaetia</taxon>
        <taxon>Brachyspirales</taxon>
        <taxon>Brachyspiraceae</taxon>
        <taxon>Brachyspira</taxon>
    </lineage>
</organism>
<dbReference type="PANTHER" id="PTHR32322">
    <property type="entry name" value="INNER MEMBRANE TRANSPORTER"/>
    <property type="match status" value="1"/>
</dbReference>
<accession>A0A1E5NBN5</accession>
<proteinExistence type="predicted"/>
<sequence>MSENNKANNNSGYILAILAVIIWSGNFVAARFLVHFTPIEISFYRWLVTFIVLTPFCIKKLIKSIKYIKGRWIKVIIISILGITIFNTFVYLAAHTSNAANMSLLATLSPIVMAIISRIVWKTKLTLNQKLGLLVVIVGVVILITKGSIEVLMNLKFAIGDLYMLFAVILFAVYTLTLKIRPKEVSQSTFFYLMVIIGLIPLAIGMLFTYTSNNMHALDMESALILIYVGVFPSALGFILWNMAVAKIGAIKGGIIYDSIPFFSSLEAVILLHENILISQVIGGILILAGIIYSSVGDKIKKGGN</sequence>
<evidence type="ECO:0000256" key="6">
    <source>
        <dbReference type="SAM" id="Phobius"/>
    </source>
</evidence>
<evidence type="ECO:0000256" key="5">
    <source>
        <dbReference type="ARBA" id="ARBA00023136"/>
    </source>
</evidence>
<feature type="domain" description="EamA" evidence="7">
    <location>
        <begin position="11"/>
        <end position="144"/>
    </location>
</feature>
<evidence type="ECO:0000313" key="8">
    <source>
        <dbReference type="EMBL" id="OEJ13574.1"/>
    </source>
</evidence>
<dbReference type="Proteomes" id="UP000095247">
    <property type="component" value="Unassembled WGS sequence"/>
</dbReference>